<organism evidence="1 2">
    <name type="scientific">Dawidia soli</name>
    <dbReference type="NCBI Taxonomy" id="2782352"/>
    <lineage>
        <taxon>Bacteria</taxon>
        <taxon>Pseudomonadati</taxon>
        <taxon>Bacteroidota</taxon>
        <taxon>Cytophagia</taxon>
        <taxon>Cytophagales</taxon>
        <taxon>Chryseotaleaceae</taxon>
        <taxon>Dawidia</taxon>
    </lineage>
</organism>
<evidence type="ECO:0000313" key="1">
    <source>
        <dbReference type="EMBL" id="MBT1688668.1"/>
    </source>
</evidence>
<reference evidence="1 2" key="1">
    <citation type="submission" date="2021-05" db="EMBL/GenBank/DDBJ databases">
        <title>A Polyphasic approach of four new species of the genus Ohtaekwangia: Ohtaekwangia histidinii sp. nov., Ohtaekwangia cretensis sp. nov., Ohtaekwangia indiensis sp. nov., Ohtaekwangia reichenbachii sp. nov. from diverse environment.</title>
        <authorList>
            <person name="Octaviana S."/>
        </authorList>
    </citation>
    <scope>NUCLEOTIDE SEQUENCE [LARGE SCALE GENOMIC DNA]</scope>
    <source>
        <strain evidence="1 2">PWU37</strain>
    </source>
</reference>
<proteinExistence type="predicted"/>
<dbReference type="PANTHER" id="PTHR39328">
    <property type="entry name" value="BLL2871 PROTEIN"/>
    <property type="match status" value="1"/>
</dbReference>
<gene>
    <name evidence="1" type="ORF">KK078_19010</name>
</gene>
<dbReference type="InterPro" id="IPR029055">
    <property type="entry name" value="Ntn_hydrolases_N"/>
</dbReference>
<dbReference type="Pfam" id="PF06267">
    <property type="entry name" value="DUF1028"/>
    <property type="match status" value="1"/>
</dbReference>
<sequence length="241" mass="26242">MKKLIAAVVIVLLAHTHVFATWSIIIVDPKTHEIGIAGASCTYNCYGIGKIVPNVGGVIVQAMSNSDAREKGIRMILANALPDEIITAMRDSIFDPERQQYAVVTIGFLDQPGIYTGRLTKPFHGGLTDYGVSVQGNTLASDTTLAVVMAAVRKGKGDALHISEILLTALEAGARAGGDKRCGEQRATSAFLMVVNPNDKRPYLDLQIFGQGKGKQNAVDLLRLKYQRWKRKADRRHRAET</sequence>
<dbReference type="PANTHER" id="PTHR39328:SF1">
    <property type="entry name" value="BLL2871 PROTEIN"/>
    <property type="match status" value="1"/>
</dbReference>
<dbReference type="Gene3D" id="3.60.20.10">
    <property type="entry name" value="Glutamine Phosphoribosylpyrophosphate, subunit 1, domain 1"/>
    <property type="match status" value="1"/>
</dbReference>
<keyword evidence="2" id="KW-1185">Reference proteome</keyword>
<evidence type="ECO:0000313" key="2">
    <source>
        <dbReference type="Proteomes" id="UP001319180"/>
    </source>
</evidence>
<dbReference type="RefSeq" id="WP_254091895.1">
    <property type="nucleotide sequence ID" value="NZ_JAHESC010000029.1"/>
</dbReference>
<dbReference type="AlphaFoldDB" id="A0AAP2DAX8"/>
<dbReference type="InterPro" id="IPR010430">
    <property type="entry name" value="DUF1028"/>
</dbReference>
<comment type="caution">
    <text evidence="1">The sequence shown here is derived from an EMBL/GenBank/DDBJ whole genome shotgun (WGS) entry which is preliminary data.</text>
</comment>
<name>A0AAP2DAX8_9BACT</name>
<protein>
    <submittedName>
        <fullName evidence="1">DUF1028 domain-containing protein</fullName>
    </submittedName>
</protein>
<dbReference type="EMBL" id="JAHESC010000029">
    <property type="protein sequence ID" value="MBT1688668.1"/>
    <property type="molecule type" value="Genomic_DNA"/>
</dbReference>
<accession>A0AAP2DAX8</accession>
<dbReference type="SUPFAM" id="SSF56235">
    <property type="entry name" value="N-terminal nucleophile aminohydrolases (Ntn hydrolases)"/>
    <property type="match status" value="1"/>
</dbReference>
<dbReference type="Proteomes" id="UP001319180">
    <property type="component" value="Unassembled WGS sequence"/>
</dbReference>